<evidence type="ECO:0000313" key="4">
    <source>
        <dbReference type="Proteomes" id="UP000198211"/>
    </source>
</evidence>
<reference evidence="4" key="1">
    <citation type="submission" date="2017-03" db="EMBL/GenBank/DDBJ databases">
        <title>Phytopthora megakarya and P. palmivora, two closely related causual agents of cacao black pod achieved similar genome size and gene model numbers by different mechanisms.</title>
        <authorList>
            <person name="Ali S."/>
            <person name="Shao J."/>
            <person name="Larry D.J."/>
            <person name="Kronmiller B."/>
            <person name="Shen D."/>
            <person name="Strem M.D."/>
            <person name="Melnick R.L."/>
            <person name="Guiltinan M.J."/>
            <person name="Tyler B.M."/>
            <person name="Meinhardt L.W."/>
            <person name="Bailey B.A."/>
        </authorList>
    </citation>
    <scope>NUCLEOTIDE SEQUENCE [LARGE SCALE GENOMIC DNA]</scope>
    <source>
        <strain evidence="4">zdho120</strain>
    </source>
</reference>
<gene>
    <name evidence="3" type="ORF">PHMEG_00039184</name>
</gene>
<evidence type="ECO:0008006" key="5">
    <source>
        <dbReference type="Google" id="ProtNLM"/>
    </source>
</evidence>
<dbReference type="EMBL" id="NBNE01019021">
    <property type="protein sequence ID" value="OWY91989.1"/>
    <property type="molecule type" value="Genomic_DNA"/>
</dbReference>
<proteinExistence type="predicted"/>
<feature type="region of interest" description="Disordered" evidence="1">
    <location>
        <begin position="28"/>
        <end position="51"/>
    </location>
</feature>
<evidence type="ECO:0000256" key="1">
    <source>
        <dbReference type="SAM" id="MobiDB-lite"/>
    </source>
</evidence>
<feature type="compositionally biased region" description="Low complexity" evidence="1">
    <location>
        <begin position="33"/>
        <end position="44"/>
    </location>
</feature>
<evidence type="ECO:0000256" key="2">
    <source>
        <dbReference type="SAM" id="SignalP"/>
    </source>
</evidence>
<dbReference type="Proteomes" id="UP000198211">
    <property type="component" value="Unassembled WGS sequence"/>
</dbReference>
<feature type="chain" id="PRO_5012759261" description="RxLR effector protein" evidence="2">
    <location>
        <begin position="28"/>
        <end position="137"/>
    </location>
</feature>
<keyword evidence="2" id="KW-0732">Signal</keyword>
<evidence type="ECO:0000313" key="3">
    <source>
        <dbReference type="EMBL" id="OWY91989.1"/>
    </source>
</evidence>
<comment type="caution">
    <text evidence="3">The sequence shown here is derived from an EMBL/GenBank/DDBJ whole genome shotgun (WGS) entry which is preliminary data.</text>
</comment>
<dbReference type="AlphaFoldDB" id="A0A225UIP1"/>
<feature type="signal peptide" evidence="2">
    <location>
        <begin position="1"/>
        <end position="27"/>
    </location>
</feature>
<protein>
    <recommendedName>
        <fullName evidence="5">RxLR effector protein</fullName>
    </recommendedName>
</protein>
<organism evidence="3 4">
    <name type="scientific">Phytophthora megakarya</name>
    <dbReference type="NCBI Taxonomy" id="4795"/>
    <lineage>
        <taxon>Eukaryota</taxon>
        <taxon>Sar</taxon>
        <taxon>Stramenopiles</taxon>
        <taxon>Oomycota</taxon>
        <taxon>Peronosporomycetes</taxon>
        <taxon>Peronosporales</taxon>
        <taxon>Peronosporaceae</taxon>
        <taxon>Phytophthora</taxon>
    </lineage>
</organism>
<feature type="non-terminal residue" evidence="3">
    <location>
        <position position="137"/>
    </location>
</feature>
<name>A0A225UIP1_9STRA</name>
<keyword evidence="4" id="KW-1185">Reference proteome</keyword>
<accession>A0A225UIP1</accession>
<sequence length="137" mass="15663">MRTSLFCYIYVVFAVVVFSSNAPGIAATSHPGTTSTTNHQSSTNFQAPDNTNRNLRSHYDNGHEPNLTNKAKIWFTNTKFAHKAKPLLVAFLLHLPFPPNRLLVKMGVHPDEVYKTLGLQKRMTYAYHRSDWKKMKK</sequence>